<name>A0A0C9WDX5_9AGAM</name>
<dbReference type="AlphaFoldDB" id="A0A0C9WDX5"/>
<gene>
    <name evidence="2" type="ORF">HYDPIDRAFT_113957</name>
</gene>
<accession>A0A0C9WDX5</accession>
<reference evidence="2 3" key="1">
    <citation type="submission" date="2014-04" db="EMBL/GenBank/DDBJ databases">
        <title>Evolutionary Origins and Diversification of the Mycorrhizal Mutualists.</title>
        <authorList>
            <consortium name="DOE Joint Genome Institute"/>
            <consortium name="Mycorrhizal Genomics Consortium"/>
            <person name="Kohler A."/>
            <person name="Kuo A."/>
            <person name="Nagy L.G."/>
            <person name="Floudas D."/>
            <person name="Copeland A."/>
            <person name="Barry K.W."/>
            <person name="Cichocki N."/>
            <person name="Veneault-Fourrey C."/>
            <person name="LaButti K."/>
            <person name="Lindquist E.A."/>
            <person name="Lipzen A."/>
            <person name="Lundell T."/>
            <person name="Morin E."/>
            <person name="Murat C."/>
            <person name="Riley R."/>
            <person name="Ohm R."/>
            <person name="Sun H."/>
            <person name="Tunlid A."/>
            <person name="Henrissat B."/>
            <person name="Grigoriev I.V."/>
            <person name="Hibbett D.S."/>
            <person name="Martin F."/>
        </authorList>
    </citation>
    <scope>NUCLEOTIDE SEQUENCE [LARGE SCALE GENOMIC DNA]</scope>
    <source>
        <strain evidence="2 3">MD-312</strain>
    </source>
</reference>
<keyword evidence="3" id="KW-1185">Reference proteome</keyword>
<keyword evidence="1" id="KW-0472">Membrane</keyword>
<dbReference type="HOGENOM" id="CLU_1981869_0_0_1"/>
<feature type="transmembrane region" description="Helical" evidence="1">
    <location>
        <begin position="77"/>
        <end position="96"/>
    </location>
</feature>
<keyword evidence="1" id="KW-0812">Transmembrane</keyword>
<evidence type="ECO:0000313" key="2">
    <source>
        <dbReference type="EMBL" id="KIJ62842.1"/>
    </source>
</evidence>
<proteinExistence type="predicted"/>
<protein>
    <submittedName>
        <fullName evidence="2">Unplaced genomic scaffold scaffold_19, whole genome shotgun sequence</fullName>
    </submittedName>
</protein>
<organism evidence="2 3">
    <name type="scientific">Hydnomerulius pinastri MD-312</name>
    <dbReference type="NCBI Taxonomy" id="994086"/>
    <lineage>
        <taxon>Eukaryota</taxon>
        <taxon>Fungi</taxon>
        <taxon>Dikarya</taxon>
        <taxon>Basidiomycota</taxon>
        <taxon>Agaricomycotina</taxon>
        <taxon>Agaricomycetes</taxon>
        <taxon>Agaricomycetidae</taxon>
        <taxon>Boletales</taxon>
        <taxon>Boletales incertae sedis</taxon>
        <taxon>Leucogyrophana</taxon>
    </lineage>
</organism>
<keyword evidence="1" id="KW-1133">Transmembrane helix</keyword>
<sequence length="126" mass="13514">MTVTLRYAAHLLSWISQRPFSSYPCQTCVFSRSCSPVQARSHDRQSVQLDAIRSGVACGHRPIPTAPLGGGPVDGTFGGVLATVFICMASGGWNAVPRRVRISPGRQCRQLYLLPSVTSGGVLLNQ</sequence>
<dbReference type="EMBL" id="KN839853">
    <property type="protein sequence ID" value="KIJ62842.1"/>
    <property type="molecule type" value="Genomic_DNA"/>
</dbReference>
<evidence type="ECO:0000256" key="1">
    <source>
        <dbReference type="SAM" id="Phobius"/>
    </source>
</evidence>
<dbReference type="Proteomes" id="UP000053820">
    <property type="component" value="Unassembled WGS sequence"/>
</dbReference>
<evidence type="ECO:0000313" key="3">
    <source>
        <dbReference type="Proteomes" id="UP000053820"/>
    </source>
</evidence>